<dbReference type="EMBL" id="OUNR01000001">
    <property type="protein sequence ID" value="SPP63281.1"/>
    <property type="molecule type" value="Genomic_DNA"/>
</dbReference>
<dbReference type="InParanoid" id="A0A330L0G4"/>
<accession>A0A330L0G4</accession>
<evidence type="ECO:0000313" key="3">
    <source>
        <dbReference type="Proteomes" id="UP000248168"/>
    </source>
</evidence>
<dbReference type="RefSeq" id="WP_121987834.1">
    <property type="nucleotide sequence ID" value="NZ_OUNR01000001.1"/>
</dbReference>
<dbReference type="AlphaFoldDB" id="A0A330L0G4"/>
<feature type="compositionally biased region" description="Basic and acidic residues" evidence="1">
    <location>
        <begin position="1"/>
        <end position="12"/>
    </location>
</feature>
<evidence type="ECO:0000256" key="1">
    <source>
        <dbReference type="SAM" id="MobiDB-lite"/>
    </source>
</evidence>
<evidence type="ECO:0000313" key="2">
    <source>
        <dbReference type="EMBL" id="SPP63281.1"/>
    </source>
</evidence>
<organism evidence="2 3">
    <name type="scientific">Nitrospira lenta</name>
    <dbReference type="NCBI Taxonomy" id="1436998"/>
    <lineage>
        <taxon>Bacteria</taxon>
        <taxon>Pseudomonadati</taxon>
        <taxon>Nitrospirota</taxon>
        <taxon>Nitrospiria</taxon>
        <taxon>Nitrospirales</taxon>
        <taxon>Nitrospiraceae</taxon>
        <taxon>Nitrospira</taxon>
    </lineage>
</organism>
<keyword evidence="3" id="KW-1185">Reference proteome</keyword>
<protein>
    <submittedName>
        <fullName evidence="2">Uncharacterized protein</fullName>
    </submittedName>
</protein>
<dbReference type="Proteomes" id="UP000248168">
    <property type="component" value="Unassembled WGS sequence"/>
</dbReference>
<reference evidence="3" key="1">
    <citation type="submission" date="2018-04" db="EMBL/GenBank/DDBJ databases">
        <authorList>
            <person name="Lucker S."/>
            <person name="Sakoula D."/>
        </authorList>
    </citation>
    <scope>NUCLEOTIDE SEQUENCE [LARGE SCALE GENOMIC DNA]</scope>
</reference>
<name>A0A330L0G4_9BACT</name>
<dbReference type="OrthoDB" id="9799406at2"/>
<sequence length="61" mass="6875">MASFRQDVDTRSGDGIPSLEDMESGKLVGAVLPMSDKAQTQMRESIEVIDYLLNQERVVWM</sequence>
<proteinExistence type="predicted"/>
<gene>
    <name evidence="2" type="ORF">NITLEN_10367</name>
</gene>
<feature type="region of interest" description="Disordered" evidence="1">
    <location>
        <begin position="1"/>
        <end position="21"/>
    </location>
</feature>